<accession>A0A699ZNN7</accession>
<dbReference type="AlphaFoldDB" id="A0A699ZNN7"/>
<comment type="caution">
    <text evidence="1">The sequence shown here is derived from an EMBL/GenBank/DDBJ whole genome shotgun (WGS) entry which is preliminary data.</text>
</comment>
<organism evidence="1 2">
    <name type="scientific">Haematococcus lacustris</name>
    <name type="common">Green alga</name>
    <name type="synonym">Haematococcus pluvialis</name>
    <dbReference type="NCBI Taxonomy" id="44745"/>
    <lineage>
        <taxon>Eukaryota</taxon>
        <taxon>Viridiplantae</taxon>
        <taxon>Chlorophyta</taxon>
        <taxon>core chlorophytes</taxon>
        <taxon>Chlorophyceae</taxon>
        <taxon>CS clade</taxon>
        <taxon>Chlamydomonadales</taxon>
        <taxon>Haematococcaceae</taxon>
        <taxon>Haematococcus</taxon>
    </lineage>
</organism>
<evidence type="ECO:0000313" key="1">
    <source>
        <dbReference type="EMBL" id="GFH24293.1"/>
    </source>
</evidence>
<proteinExistence type="predicted"/>
<gene>
    <name evidence="1" type="ORF">HaLaN_22060</name>
</gene>
<keyword evidence="2" id="KW-1185">Reference proteome</keyword>
<dbReference type="EMBL" id="BLLF01002495">
    <property type="protein sequence ID" value="GFH24293.1"/>
    <property type="molecule type" value="Genomic_DNA"/>
</dbReference>
<dbReference type="Proteomes" id="UP000485058">
    <property type="component" value="Unassembled WGS sequence"/>
</dbReference>
<reference evidence="1 2" key="1">
    <citation type="submission" date="2020-02" db="EMBL/GenBank/DDBJ databases">
        <title>Draft genome sequence of Haematococcus lacustris strain NIES-144.</title>
        <authorList>
            <person name="Morimoto D."/>
            <person name="Nakagawa S."/>
            <person name="Yoshida T."/>
            <person name="Sawayama S."/>
        </authorList>
    </citation>
    <scope>NUCLEOTIDE SEQUENCE [LARGE SCALE GENOMIC DNA]</scope>
    <source>
        <strain evidence="1 2">NIES-144</strain>
    </source>
</reference>
<protein>
    <submittedName>
        <fullName evidence="1">Uncharacterized protein</fullName>
    </submittedName>
</protein>
<sequence length="90" mass="9984">MRGSEEVRNFPTLATLVATEASWPLQVPGIVPEGVALKMQLNMRPCWHHAQFTRSDMQASLKDASRLCSACPLHQSHCRLHGRPDGGLHN</sequence>
<evidence type="ECO:0000313" key="2">
    <source>
        <dbReference type="Proteomes" id="UP000485058"/>
    </source>
</evidence>
<name>A0A699ZNN7_HAELA</name>